<dbReference type="Gene3D" id="3.40.50.720">
    <property type="entry name" value="NAD(P)-binding Rossmann-like Domain"/>
    <property type="match status" value="1"/>
</dbReference>
<feature type="binding site" evidence="7">
    <location>
        <position position="328"/>
    </location>
    <ligand>
        <name>FAD</name>
        <dbReference type="ChEBI" id="CHEBI:57692"/>
    </ligand>
</feature>
<keyword evidence="4 7" id="KW-0274">FAD</keyword>
<evidence type="ECO:0000256" key="7">
    <source>
        <dbReference type="PIRSR" id="PIRSR000362-1"/>
    </source>
</evidence>
<protein>
    <recommendedName>
        <fullName evidence="9">FAD/NAD(P)-binding domain-containing protein</fullName>
    </recommendedName>
</protein>
<evidence type="ECO:0000256" key="3">
    <source>
        <dbReference type="ARBA" id="ARBA00022630"/>
    </source>
</evidence>
<keyword evidence="6" id="KW-0560">Oxidoreductase</keyword>
<feature type="binding site" evidence="7">
    <location>
        <position position="16"/>
    </location>
    <ligand>
        <name>FAD</name>
        <dbReference type="ChEBI" id="CHEBI:57692"/>
    </ligand>
</feature>
<dbReference type="PANTHER" id="PTHR48467">
    <property type="entry name" value="GLUTAMATE SYNTHASE 1 [NADH], CHLOROPLASTIC-LIKE"/>
    <property type="match status" value="1"/>
</dbReference>
<comment type="cofactor">
    <cofactor evidence="1 7">
        <name>FAD</name>
        <dbReference type="ChEBI" id="CHEBI:57692"/>
    </cofactor>
</comment>
<dbReference type="InterPro" id="IPR023753">
    <property type="entry name" value="FAD/NAD-binding_dom"/>
</dbReference>
<dbReference type="PRINTS" id="PR00419">
    <property type="entry name" value="ADXRDTASE"/>
</dbReference>
<keyword evidence="11" id="KW-1185">Reference proteome</keyword>
<evidence type="ECO:0000256" key="1">
    <source>
        <dbReference type="ARBA" id="ARBA00001974"/>
    </source>
</evidence>
<dbReference type="AlphaFoldDB" id="A0A139SRD6"/>
<evidence type="ECO:0000259" key="9">
    <source>
        <dbReference type="Pfam" id="PF07992"/>
    </source>
</evidence>
<feature type="binding site" evidence="8">
    <location>
        <position position="335"/>
    </location>
    <ligand>
        <name>NADP(+)</name>
        <dbReference type="ChEBI" id="CHEBI:58349"/>
    </ligand>
</feature>
<feature type="binding site" evidence="7">
    <location>
        <begin position="335"/>
        <end position="337"/>
    </location>
    <ligand>
        <name>FAD</name>
        <dbReference type="ChEBI" id="CHEBI:57692"/>
    </ligand>
</feature>
<dbReference type="PIRSF" id="PIRSF000362">
    <property type="entry name" value="FNR"/>
    <property type="match status" value="1"/>
</dbReference>
<dbReference type="RefSeq" id="WP_068391090.1">
    <property type="nucleotide sequence ID" value="NZ_LSZO01000169.1"/>
</dbReference>
<dbReference type="SUPFAM" id="SSF51971">
    <property type="entry name" value="Nucleotide-binding domain"/>
    <property type="match status" value="1"/>
</dbReference>
<evidence type="ECO:0000313" key="10">
    <source>
        <dbReference type="EMBL" id="KXU37165.1"/>
    </source>
</evidence>
<feature type="binding site" evidence="7">
    <location>
        <position position="45"/>
    </location>
    <ligand>
        <name>FAD</name>
        <dbReference type="ChEBI" id="CHEBI:57692"/>
    </ligand>
</feature>
<dbReference type="InterPro" id="IPR055275">
    <property type="entry name" value="Ferredox_Rdtase"/>
</dbReference>
<comment type="caution">
    <text evidence="10">The sequence shown here is derived from an EMBL/GenBank/DDBJ whole genome shotgun (WGS) entry which is preliminary data.</text>
</comment>
<keyword evidence="5 8" id="KW-0521">NADP</keyword>
<dbReference type="InterPro" id="IPR021163">
    <property type="entry name" value="Ferredox_Rdtase_adrenod"/>
</dbReference>
<dbReference type="PANTHER" id="PTHR48467:SF1">
    <property type="entry name" value="GLUTAMATE SYNTHASE 1 [NADH], CHLOROPLASTIC-LIKE"/>
    <property type="match status" value="1"/>
</dbReference>
<dbReference type="InterPro" id="IPR036188">
    <property type="entry name" value="FAD/NAD-bd_sf"/>
</dbReference>
<keyword evidence="3" id="KW-0285">Flavoprotein</keyword>
<feature type="binding site" evidence="7">
    <location>
        <position position="81"/>
    </location>
    <ligand>
        <name>FAD</name>
        <dbReference type="ChEBI" id="CHEBI:57692"/>
    </ligand>
</feature>
<feature type="domain" description="FAD/NAD(P)-binding" evidence="9">
    <location>
        <begin position="8"/>
        <end position="158"/>
    </location>
</feature>
<gene>
    <name evidence="10" type="ORF">AXE65_03885</name>
</gene>
<evidence type="ECO:0000256" key="6">
    <source>
        <dbReference type="ARBA" id="ARBA00023002"/>
    </source>
</evidence>
<evidence type="ECO:0000313" key="11">
    <source>
        <dbReference type="Proteomes" id="UP000072660"/>
    </source>
</evidence>
<accession>A0A139SRD6</accession>
<evidence type="ECO:0000256" key="2">
    <source>
        <dbReference type="ARBA" id="ARBA00008312"/>
    </source>
</evidence>
<evidence type="ECO:0000256" key="8">
    <source>
        <dbReference type="PIRSR" id="PIRSR000362-2"/>
    </source>
</evidence>
<dbReference type="Pfam" id="PF07992">
    <property type="entry name" value="Pyr_redox_2"/>
    <property type="match status" value="1"/>
</dbReference>
<reference evidence="10 11" key="1">
    <citation type="submission" date="2016-02" db="EMBL/GenBank/DDBJ databases">
        <authorList>
            <person name="Wen L."/>
            <person name="He K."/>
            <person name="Yang H."/>
        </authorList>
    </citation>
    <scope>NUCLEOTIDE SEQUENCE [LARGE SCALE GENOMIC DNA]</scope>
    <source>
        <strain evidence="10 11">CV58</strain>
    </source>
</reference>
<dbReference type="Proteomes" id="UP000072660">
    <property type="component" value="Unassembled WGS sequence"/>
</dbReference>
<sequence>MNTAQPCIAIVGSGPSACYSAQMLRKHWKEAQIVLIDRLPVPYGLVRYGVAPDHQGTKAVTAQFARLFERDNIRFLGNLEIGRDLALTDLRSAFDVVLLASGLAGDRSLGIPGEDLPQVYGAGRLTRHINAHPDETDFVAEFGERCLIIGGGNVAIDVLRLLIKPAHDWQGSDLHPHLHDKGLLNSPPTQLAMVVRSTAAAAKFDPLMLRELGKIQGVAFQMEGMLDNPEDARVRALAELCSLHPANPRCTVTFYFGWQPEAIIGRSRVEAMRFTRADGQTLHLQADSLISAIGFTEHPSSLCRETLMTEQSNLERGLLDNGLFCVGWFRRGPTGTIAENRQDAKQVSQAIIAEVERGALPCAKAGVAALPEDLLKNCTDYSGWQRIDTEEKQCAPAGRVRQKITERVQMLAVAGISPQGEQP</sequence>
<evidence type="ECO:0000256" key="5">
    <source>
        <dbReference type="ARBA" id="ARBA00022857"/>
    </source>
</evidence>
<name>A0A139SRD6_9GAMM</name>
<organism evidence="10 11">
    <name type="scientific">Ventosimonas gracilis</name>
    <dbReference type="NCBI Taxonomy" id="1680762"/>
    <lineage>
        <taxon>Bacteria</taxon>
        <taxon>Pseudomonadati</taxon>
        <taxon>Pseudomonadota</taxon>
        <taxon>Gammaproteobacteria</taxon>
        <taxon>Pseudomonadales</taxon>
        <taxon>Ventosimonadaceae</taxon>
        <taxon>Ventosimonas</taxon>
    </lineage>
</organism>
<dbReference type="EMBL" id="LSZO01000169">
    <property type="protein sequence ID" value="KXU37165.1"/>
    <property type="molecule type" value="Genomic_DNA"/>
</dbReference>
<evidence type="ECO:0000256" key="4">
    <source>
        <dbReference type="ARBA" id="ARBA00022827"/>
    </source>
</evidence>
<dbReference type="GO" id="GO:0016491">
    <property type="term" value="F:oxidoreductase activity"/>
    <property type="evidence" value="ECO:0007669"/>
    <property type="project" value="UniProtKB-KW"/>
</dbReference>
<dbReference type="Gene3D" id="3.50.50.60">
    <property type="entry name" value="FAD/NAD(P)-binding domain"/>
    <property type="match status" value="1"/>
</dbReference>
<dbReference type="OrthoDB" id="9815647at2"/>
<proteinExistence type="inferred from homology"/>
<comment type="similarity">
    <text evidence="2">Belongs to the ferredoxin--NADP reductase type 1 family.</text>
</comment>